<dbReference type="RefSeq" id="WP_142099998.1">
    <property type="nucleotide sequence ID" value="NZ_VFPH01000001.1"/>
</dbReference>
<reference evidence="2 3" key="1">
    <citation type="submission" date="2019-06" db="EMBL/GenBank/DDBJ databases">
        <title>Sequencing the genomes of 1000 actinobacteria strains.</title>
        <authorList>
            <person name="Klenk H.-P."/>
        </authorList>
    </citation>
    <scope>NUCLEOTIDE SEQUENCE [LARGE SCALE GENOMIC DNA]</scope>
    <source>
        <strain evidence="2 3">DSM 45511</strain>
    </source>
</reference>
<evidence type="ECO:0000313" key="3">
    <source>
        <dbReference type="Proteomes" id="UP000319818"/>
    </source>
</evidence>
<feature type="region of interest" description="Disordered" evidence="1">
    <location>
        <begin position="14"/>
        <end position="46"/>
    </location>
</feature>
<proteinExistence type="predicted"/>
<dbReference type="AlphaFoldDB" id="A0A543GFK0"/>
<organism evidence="2 3">
    <name type="scientific">Pseudonocardia cypriaca</name>
    <dbReference type="NCBI Taxonomy" id="882449"/>
    <lineage>
        <taxon>Bacteria</taxon>
        <taxon>Bacillati</taxon>
        <taxon>Actinomycetota</taxon>
        <taxon>Actinomycetes</taxon>
        <taxon>Pseudonocardiales</taxon>
        <taxon>Pseudonocardiaceae</taxon>
        <taxon>Pseudonocardia</taxon>
    </lineage>
</organism>
<dbReference type="EMBL" id="VFPH01000001">
    <property type="protein sequence ID" value="TQM44847.1"/>
    <property type="molecule type" value="Genomic_DNA"/>
</dbReference>
<gene>
    <name evidence="2" type="ORF">FB388_2229</name>
</gene>
<dbReference type="Proteomes" id="UP000319818">
    <property type="component" value="Unassembled WGS sequence"/>
</dbReference>
<evidence type="ECO:0000256" key="1">
    <source>
        <dbReference type="SAM" id="MobiDB-lite"/>
    </source>
</evidence>
<name>A0A543GFK0_9PSEU</name>
<accession>A0A543GFK0</accession>
<sequence>MPLARVHDHAVSFDGLGTGAAQSTDAHPGHVEHRLHRRKRWPDPGGPPTVSTLLLVVLVMALGVAAGCAGPSPERGECVLIEGDGVQEQVRAAGCGDAGALRVLEVRSSAEPCHDVPAVTRSHEELGAGQKLCLGPPDADPGSAINTAQVGDCLAPEAGGDLRVRVDCADARAESRVVHRVAGVEAVTADCFAVPGATAEYEWRLKGDGLAALSTDAVSLCLGPARADPASPIELARPGDCVADAGGEAGFRVLECVMPEAEYLVLERIEGLAASVGACEAIPEATGSIRGSAGPGEEFTLCVAAARG</sequence>
<evidence type="ECO:0000313" key="2">
    <source>
        <dbReference type="EMBL" id="TQM44847.1"/>
    </source>
</evidence>
<comment type="caution">
    <text evidence="2">The sequence shown here is derived from an EMBL/GenBank/DDBJ whole genome shotgun (WGS) entry which is preliminary data.</text>
</comment>
<keyword evidence="3" id="KW-1185">Reference proteome</keyword>
<protein>
    <submittedName>
        <fullName evidence="2">Uncharacterized protein</fullName>
    </submittedName>
</protein>